<name>A0A7X2ZC64_9BACL</name>
<comment type="caution">
    <text evidence="2">The sequence shown here is derived from an EMBL/GenBank/DDBJ whole genome shotgun (WGS) entry which is preliminary data.</text>
</comment>
<dbReference type="Proteomes" id="UP000450917">
    <property type="component" value="Unassembled WGS sequence"/>
</dbReference>
<keyword evidence="3" id="KW-1185">Reference proteome</keyword>
<feature type="transmembrane region" description="Helical" evidence="1">
    <location>
        <begin position="7"/>
        <end position="25"/>
    </location>
</feature>
<keyword evidence="1" id="KW-0812">Transmembrane</keyword>
<dbReference type="RefSeq" id="WP_054795221.1">
    <property type="nucleotide sequence ID" value="NZ_JARTHJ010000112.1"/>
</dbReference>
<dbReference type="EMBL" id="WNZX01000010">
    <property type="protein sequence ID" value="MUG71570.1"/>
    <property type="molecule type" value="Genomic_DNA"/>
</dbReference>
<reference evidence="2 3" key="1">
    <citation type="submission" date="2019-11" db="EMBL/GenBank/DDBJ databases">
        <title>Draft genome sequences of five Paenibacillus species of dairy origin.</title>
        <authorList>
            <person name="Olajide A.M."/>
            <person name="Chen S."/>
            <person name="Lapointe G."/>
        </authorList>
    </citation>
    <scope>NUCLEOTIDE SEQUENCE [LARGE SCALE GENOMIC DNA]</scope>
    <source>
        <strain evidence="2 3">2CS3</strain>
    </source>
</reference>
<evidence type="ECO:0000313" key="2">
    <source>
        <dbReference type="EMBL" id="MUG71570.1"/>
    </source>
</evidence>
<feature type="transmembrane region" description="Helical" evidence="1">
    <location>
        <begin position="31"/>
        <end position="47"/>
    </location>
</feature>
<keyword evidence="1" id="KW-0472">Membrane</keyword>
<proteinExistence type="predicted"/>
<protein>
    <submittedName>
        <fullName evidence="2">Uncharacterized protein</fullName>
    </submittedName>
</protein>
<accession>A0A7X2ZC64</accession>
<evidence type="ECO:0000256" key="1">
    <source>
        <dbReference type="SAM" id="Phobius"/>
    </source>
</evidence>
<organism evidence="2 3">
    <name type="scientific">Paenibacillus validus</name>
    <dbReference type="NCBI Taxonomy" id="44253"/>
    <lineage>
        <taxon>Bacteria</taxon>
        <taxon>Bacillati</taxon>
        <taxon>Bacillota</taxon>
        <taxon>Bacilli</taxon>
        <taxon>Bacillales</taxon>
        <taxon>Paenibacillaceae</taxon>
        <taxon>Paenibacillus</taxon>
    </lineage>
</organism>
<keyword evidence="1" id="KW-1133">Transmembrane helix</keyword>
<dbReference type="AlphaFoldDB" id="A0A7X2ZC64"/>
<gene>
    <name evidence="2" type="ORF">GNP93_12910</name>
</gene>
<evidence type="ECO:0000313" key="3">
    <source>
        <dbReference type="Proteomes" id="UP000450917"/>
    </source>
</evidence>
<sequence length="92" mass="10477">MRNRNNTIAYILFGLLAIGILATVFSNPGAVLLPVLVFGVIFFLYRYPPNTWKRPNRSAPTGRFQRGKRKKANFRVIPGSKDSNDDEPPKYH</sequence>